<name>A0ACB8SZB0_9AGAM</name>
<proteinExistence type="predicted"/>
<dbReference type="EMBL" id="MU277214">
    <property type="protein sequence ID" value="KAI0061181.1"/>
    <property type="molecule type" value="Genomic_DNA"/>
</dbReference>
<gene>
    <name evidence="1" type="ORF">BV25DRAFT_1806148</name>
</gene>
<reference evidence="1" key="2">
    <citation type="journal article" date="2022" name="New Phytol.">
        <title>Evolutionary transition to the ectomycorrhizal habit in the genomes of a hyperdiverse lineage of mushroom-forming fungi.</title>
        <authorList>
            <person name="Looney B."/>
            <person name="Miyauchi S."/>
            <person name="Morin E."/>
            <person name="Drula E."/>
            <person name="Courty P.E."/>
            <person name="Kohler A."/>
            <person name="Kuo A."/>
            <person name="LaButti K."/>
            <person name="Pangilinan J."/>
            <person name="Lipzen A."/>
            <person name="Riley R."/>
            <person name="Andreopoulos W."/>
            <person name="He G."/>
            <person name="Johnson J."/>
            <person name="Nolan M."/>
            <person name="Tritt A."/>
            <person name="Barry K.W."/>
            <person name="Grigoriev I.V."/>
            <person name="Nagy L.G."/>
            <person name="Hibbett D."/>
            <person name="Henrissat B."/>
            <person name="Matheny P.B."/>
            <person name="Labbe J."/>
            <person name="Martin F.M."/>
        </authorList>
    </citation>
    <scope>NUCLEOTIDE SEQUENCE</scope>
    <source>
        <strain evidence="1">HHB10654</strain>
    </source>
</reference>
<keyword evidence="2" id="KW-1185">Reference proteome</keyword>
<accession>A0ACB8SZB0</accession>
<protein>
    <submittedName>
        <fullName evidence="1">Ribonuclease H-like protein</fullName>
    </submittedName>
</protein>
<reference evidence="1" key="1">
    <citation type="submission" date="2021-03" db="EMBL/GenBank/DDBJ databases">
        <authorList>
            <consortium name="DOE Joint Genome Institute"/>
            <person name="Ahrendt S."/>
            <person name="Looney B.P."/>
            <person name="Miyauchi S."/>
            <person name="Morin E."/>
            <person name="Drula E."/>
            <person name="Courty P.E."/>
            <person name="Chicoki N."/>
            <person name="Fauchery L."/>
            <person name="Kohler A."/>
            <person name="Kuo A."/>
            <person name="Labutti K."/>
            <person name="Pangilinan J."/>
            <person name="Lipzen A."/>
            <person name="Riley R."/>
            <person name="Andreopoulos W."/>
            <person name="He G."/>
            <person name="Johnson J."/>
            <person name="Barry K.W."/>
            <person name="Grigoriev I.V."/>
            <person name="Nagy L."/>
            <person name="Hibbett D."/>
            <person name="Henrissat B."/>
            <person name="Matheny P.B."/>
            <person name="Labbe J."/>
            <person name="Martin F."/>
        </authorList>
    </citation>
    <scope>NUCLEOTIDE SEQUENCE</scope>
    <source>
        <strain evidence="1">HHB10654</strain>
    </source>
</reference>
<organism evidence="1 2">
    <name type="scientific">Artomyces pyxidatus</name>
    <dbReference type="NCBI Taxonomy" id="48021"/>
    <lineage>
        <taxon>Eukaryota</taxon>
        <taxon>Fungi</taxon>
        <taxon>Dikarya</taxon>
        <taxon>Basidiomycota</taxon>
        <taxon>Agaricomycotina</taxon>
        <taxon>Agaricomycetes</taxon>
        <taxon>Russulales</taxon>
        <taxon>Auriscalpiaceae</taxon>
        <taxon>Artomyces</taxon>
    </lineage>
</organism>
<comment type="caution">
    <text evidence="1">The sequence shown here is derived from an EMBL/GenBank/DDBJ whole genome shotgun (WGS) entry which is preliminary data.</text>
</comment>
<evidence type="ECO:0000313" key="2">
    <source>
        <dbReference type="Proteomes" id="UP000814140"/>
    </source>
</evidence>
<sequence>MKDFFVKPPDFRSGRTEFSKENEGGKKVTKSKTSARRTAVPTRPNSSESAQGSSSTKKAPTVGRADNSRPESKMPLYTYAEYIPKPTVVYIKTEDEANEMVQALNGAVGFDLEWPVSFRRNGAVDHKTALVQLCDADLILLIQVSAMKNFPQKVKELIESTNVPKMGVNIRNDGMKLYRDFGILAANFIELGALAGQGDARFAAAYRRPIVSLAKVVAFYLRRTLDKGPVRTSKWDQELSKEQMAYAANDAHCALMVYKKVLSIARATKRPLSSAGYTSNLAQELSPPSVLSVLDAAPGSSATTTACDTSALGPRSQQLKAYTLWRSGHGLLAICIKLRSKANPLGEGAAITHVMKALEADPALPFAMNKLKALVQMDSSSWVRHRDRLSEWVEQGRGVDLGHV</sequence>
<evidence type="ECO:0000313" key="1">
    <source>
        <dbReference type="EMBL" id="KAI0061181.1"/>
    </source>
</evidence>
<dbReference type="Proteomes" id="UP000814140">
    <property type="component" value="Unassembled WGS sequence"/>
</dbReference>